<dbReference type="InterPro" id="IPR017907">
    <property type="entry name" value="Znf_RING_CS"/>
</dbReference>
<reference evidence="6" key="1">
    <citation type="submission" date="2023-10" db="EMBL/GenBank/DDBJ databases">
        <title>Genome assembly of Pristionchus species.</title>
        <authorList>
            <person name="Yoshida K."/>
            <person name="Sommer R.J."/>
        </authorList>
    </citation>
    <scope>NUCLEOTIDE SEQUENCE</scope>
    <source>
        <strain evidence="6">RS0144</strain>
    </source>
</reference>
<dbReference type="SUPFAM" id="SSF57850">
    <property type="entry name" value="RING/U-box"/>
    <property type="match status" value="1"/>
</dbReference>
<feature type="domain" description="RING-type" evidence="5">
    <location>
        <begin position="129"/>
        <end position="167"/>
    </location>
</feature>
<dbReference type="PROSITE" id="PS50089">
    <property type="entry name" value="ZF_RING_2"/>
    <property type="match status" value="1"/>
</dbReference>
<accession>A0AAV5T1N5</accession>
<dbReference type="AlphaFoldDB" id="A0AAV5T1N5"/>
<sequence length="194" mass="21761">MVIDSTKEPSGALEREEAMLLKNMDNSYPLSTQYSRQCMACSFVNPPQRAVYINCGHIVCYPCAVDNWRCSPNDGNSNSCQSTSRIVRLFEEECGEEKKNDVIDKNGSNTVNMVDEQSNPSSTRYSRQCHVCLVENPHQRAVFCGHIICFPCAVDHKRNAGKCVFCRSSGDFIKLAEKECGIEKNNNSSLQRSD</sequence>
<evidence type="ECO:0000259" key="5">
    <source>
        <dbReference type="PROSITE" id="PS50089"/>
    </source>
</evidence>
<dbReference type="PANTHER" id="PTHR16450:SF1">
    <property type="entry name" value="PROTEIN CBG12045"/>
    <property type="match status" value="1"/>
</dbReference>
<evidence type="ECO:0000256" key="3">
    <source>
        <dbReference type="ARBA" id="ARBA00022833"/>
    </source>
</evidence>
<proteinExistence type="predicted"/>
<keyword evidence="1" id="KW-0479">Metal-binding</keyword>
<dbReference type="GO" id="GO:0008270">
    <property type="term" value="F:zinc ion binding"/>
    <property type="evidence" value="ECO:0007669"/>
    <property type="project" value="UniProtKB-KW"/>
</dbReference>
<comment type="caution">
    <text evidence="6">The sequence shown here is derived from an EMBL/GenBank/DDBJ whole genome shotgun (WGS) entry which is preliminary data.</text>
</comment>
<dbReference type="Gene3D" id="3.30.40.10">
    <property type="entry name" value="Zinc/RING finger domain, C3HC4 (zinc finger)"/>
    <property type="match status" value="1"/>
</dbReference>
<dbReference type="InterPro" id="IPR013083">
    <property type="entry name" value="Znf_RING/FYVE/PHD"/>
</dbReference>
<dbReference type="Proteomes" id="UP001432027">
    <property type="component" value="Unassembled WGS sequence"/>
</dbReference>
<evidence type="ECO:0000256" key="4">
    <source>
        <dbReference type="PROSITE-ProRule" id="PRU00175"/>
    </source>
</evidence>
<dbReference type="PANTHER" id="PTHR16450">
    <property type="entry name" value="RING FINGER PROTEIN 186"/>
    <property type="match status" value="1"/>
</dbReference>
<evidence type="ECO:0000313" key="7">
    <source>
        <dbReference type="Proteomes" id="UP001432027"/>
    </source>
</evidence>
<keyword evidence="7" id="KW-1185">Reference proteome</keyword>
<evidence type="ECO:0000313" key="6">
    <source>
        <dbReference type="EMBL" id="GMS88897.1"/>
    </source>
</evidence>
<dbReference type="EMBL" id="BTSX01000003">
    <property type="protein sequence ID" value="GMS88897.1"/>
    <property type="molecule type" value="Genomic_DNA"/>
</dbReference>
<gene>
    <name evidence="6" type="ORF">PENTCL1PPCAC_11072</name>
</gene>
<evidence type="ECO:0000256" key="1">
    <source>
        <dbReference type="ARBA" id="ARBA00022723"/>
    </source>
</evidence>
<dbReference type="InterPro" id="IPR001841">
    <property type="entry name" value="Znf_RING"/>
</dbReference>
<evidence type="ECO:0000256" key="2">
    <source>
        <dbReference type="ARBA" id="ARBA00022771"/>
    </source>
</evidence>
<keyword evidence="2 4" id="KW-0863">Zinc-finger</keyword>
<name>A0AAV5T1N5_9BILA</name>
<protein>
    <recommendedName>
        <fullName evidence="5">RING-type domain-containing protein</fullName>
    </recommendedName>
</protein>
<keyword evidence="3" id="KW-0862">Zinc</keyword>
<organism evidence="6 7">
    <name type="scientific">Pristionchus entomophagus</name>
    <dbReference type="NCBI Taxonomy" id="358040"/>
    <lineage>
        <taxon>Eukaryota</taxon>
        <taxon>Metazoa</taxon>
        <taxon>Ecdysozoa</taxon>
        <taxon>Nematoda</taxon>
        <taxon>Chromadorea</taxon>
        <taxon>Rhabditida</taxon>
        <taxon>Rhabditina</taxon>
        <taxon>Diplogasteromorpha</taxon>
        <taxon>Diplogasteroidea</taxon>
        <taxon>Neodiplogasteridae</taxon>
        <taxon>Pristionchus</taxon>
    </lineage>
</organism>
<dbReference type="PROSITE" id="PS00518">
    <property type="entry name" value="ZF_RING_1"/>
    <property type="match status" value="2"/>
</dbReference>